<feature type="region of interest" description="Disordered" evidence="1">
    <location>
        <begin position="1"/>
        <end position="22"/>
    </location>
</feature>
<gene>
    <name evidence="2" type="ORF">B0H67DRAFT_136969</name>
</gene>
<protein>
    <submittedName>
        <fullName evidence="2">Uncharacterized protein</fullName>
    </submittedName>
</protein>
<dbReference type="EMBL" id="JAUKUA010000002">
    <property type="protein sequence ID" value="KAK0725678.1"/>
    <property type="molecule type" value="Genomic_DNA"/>
</dbReference>
<reference evidence="2" key="1">
    <citation type="submission" date="2023-06" db="EMBL/GenBank/DDBJ databases">
        <title>Genome-scale phylogeny and comparative genomics of the fungal order Sordariales.</title>
        <authorList>
            <consortium name="Lawrence Berkeley National Laboratory"/>
            <person name="Hensen N."/>
            <person name="Bonometti L."/>
            <person name="Westerberg I."/>
            <person name="Brannstrom I.O."/>
            <person name="Guillou S."/>
            <person name="Cros-Aarteil S."/>
            <person name="Calhoun S."/>
            <person name="Haridas S."/>
            <person name="Kuo A."/>
            <person name="Mondo S."/>
            <person name="Pangilinan J."/>
            <person name="Riley R."/>
            <person name="Labutti K."/>
            <person name="Andreopoulos B."/>
            <person name="Lipzen A."/>
            <person name="Chen C."/>
            <person name="Yanf M."/>
            <person name="Daum C."/>
            <person name="Ng V."/>
            <person name="Clum A."/>
            <person name="Steindorff A."/>
            <person name="Ohm R."/>
            <person name="Martin F."/>
            <person name="Silar P."/>
            <person name="Natvig D."/>
            <person name="Lalanne C."/>
            <person name="Gautier V."/>
            <person name="Ament-Velasquez S.L."/>
            <person name="Kruys A."/>
            <person name="Hutchinson M.I."/>
            <person name="Powell A.J."/>
            <person name="Barry K."/>
            <person name="Miller A.N."/>
            <person name="Grigoriev I.V."/>
            <person name="Debuchy R."/>
            <person name="Gladieux P."/>
            <person name="Thoren M.H."/>
            <person name="Johannesson H."/>
        </authorList>
    </citation>
    <scope>NUCLEOTIDE SEQUENCE</scope>
    <source>
        <strain evidence="2">SMH4607-1</strain>
    </source>
</reference>
<evidence type="ECO:0000256" key="1">
    <source>
        <dbReference type="SAM" id="MobiDB-lite"/>
    </source>
</evidence>
<feature type="compositionally biased region" description="Polar residues" evidence="1">
    <location>
        <begin position="11"/>
        <end position="22"/>
    </location>
</feature>
<comment type="caution">
    <text evidence="2">The sequence shown here is derived from an EMBL/GenBank/DDBJ whole genome shotgun (WGS) entry which is preliminary data.</text>
</comment>
<accession>A0AA40B168</accession>
<dbReference type="AlphaFoldDB" id="A0AA40B168"/>
<evidence type="ECO:0000313" key="3">
    <source>
        <dbReference type="Proteomes" id="UP001172102"/>
    </source>
</evidence>
<proteinExistence type="predicted"/>
<sequence>MAPVGCRCGSASGSANPPRSLSNSCREEAKFWQSHNCGQDRAMESGDGLVVLRARISWACNSYLGVAQRHYLAKARRRKECFYRVARICSSERDEKREF</sequence>
<keyword evidence="3" id="KW-1185">Reference proteome</keyword>
<name>A0AA40B168_9PEZI</name>
<dbReference type="Proteomes" id="UP001172102">
    <property type="component" value="Unassembled WGS sequence"/>
</dbReference>
<organism evidence="2 3">
    <name type="scientific">Lasiosphaeris hirsuta</name>
    <dbReference type="NCBI Taxonomy" id="260670"/>
    <lineage>
        <taxon>Eukaryota</taxon>
        <taxon>Fungi</taxon>
        <taxon>Dikarya</taxon>
        <taxon>Ascomycota</taxon>
        <taxon>Pezizomycotina</taxon>
        <taxon>Sordariomycetes</taxon>
        <taxon>Sordariomycetidae</taxon>
        <taxon>Sordariales</taxon>
        <taxon>Lasiosphaeriaceae</taxon>
        <taxon>Lasiosphaeris</taxon>
    </lineage>
</organism>
<evidence type="ECO:0000313" key="2">
    <source>
        <dbReference type="EMBL" id="KAK0725678.1"/>
    </source>
</evidence>